<gene>
    <name evidence="4" type="ORF">IF651_16120</name>
</gene>
<dbReference type="SUPFAM" id="SSF49879">
    <property type="entry name" value="SMAD/FHA domain"/>
    <property type="match status" value="1"/>
</dbReference>
<dbReference type="InterPro" id="IPR000253">
    <property type="entry name" value="FHA_dom"/>
</dbReference>
<accession>A0A927J2D7</accession>
<evidence type="ECO:0000256" key="1">
    <source>
        <dbReference type="ARBA" id="ARBA00022553"/>
    </source>
</evidence>
<dbReference type="EMBL" id="JACYHB010000016">
    <property type="protein sequence ID" value="MBD8080577.1"/>
    <property type="molecule type" value="Genomic_DNA"/>
</dbReference>
<reference evidence="4" key="1">
    <citation type="journal article" date="2018" name="Curr. Microbiol.">
        <title>Cellulosimicrobium arenosum sp. nov., Isolated from Marine Sediment Sand.</title>
        <authorList>
            <person name="Oh M."/>
            <person name="Kim J.H."/>
            <person name="Yoon J.H."/>
            <person name="Schumann P."/>
            <person name="Kim W."/>
        </authorList>
    </citation>
    <scope>NUCLEOTIDE SEQUENCE</scope>
    <source>
        <strain evidence="4">KCTC 49039</strain>
    </source>
</reference>
<feature type="compositionally biased region" description="Low complexity" evidence="2">
    <location>
        <begin position="266"/>
        <end position="278"/>
    </location>
</feature>
<feature type="region of interest" description="Disordered" evidence="2">
    <location>
        <begin position="158"/>
        <end position="220"/>
    </location>
</feature>
<sequence>MTLRYETGSAHALVRGGAVVVLPEPAGHALVETLWEQLGDDPGVVEVLQVLTGAFGSSLRTLPPFAVAVVDGRRVHVAVRGDMVVSLEQEDAGTLHVGGVDVTTWSERVVDDVLELVVRVGVRVPDVQPGRTLLGDVRTLPLGTGVVLVEAVGRELAPRPPAPVTVPPSAAEPPVVPVPDAPPEPTSASEETIAPEREPSATEPPVGADVPLAPLDTAPDLDDRARDEAAADDDYAHLWGSTVMRTVEDAAIRVDDSEAPDEDESSSAPASAPAGTQVPVPPVPAPGPDTAAPAPPSGAAAPAPPSPDALIAGVPREWTGATPAAALRASTVGPDGASAAAEGTGEDDDGTDHDGHTVLSSAIADLRAAASQDAVPDPTGPAPAEALPEPSAPPMPPVATFSVPPEPGQVQILARTCPQGHANPPSRDTCKVCDEALEGDAQLTVRPPLGRAVVSTGQSIDLDRAVVVGRRPRTPRDQAAEMPRLVTVPSPQQDVSRSHVEISLEGWHVLVADMATTNGTTLLRPGQPPRRLHPSEPVLVVDGDVVDLGDGATLTFEGIW</sequence>
<reference evidence="4" key="2">
    <citation type="submission" date="2020-09" db="EMBL/GenBank/DDBJ databases">
        <authorList>
            <person name="Yu Y."/>
        </authorList>
    </citation>
    <scope>NUCLEOTIDE SEQUENCE</scope>
    <source>
        <strain evidence="4">KCTC 49039</strain>
    </source>
</reference>
<evidence type="ECO:0000259" key="3">
    <source>
        <dbReference type="PROSITE" id="PS50006"/>
    </source>
</evidence>
<evidence type="ECO:0000313" key="4">
    <source>
        <dbReference type="EMBL" id="MBD8080577.1"/>
    </source>
</evidence>
<feature type="region of interest" description="Disordered" evidence="2">
    <location>
        <begin position="256"/>
        <end position="356"/>
    </location>
</feature>
<dbReference type="RefSeq" id="WP_191830144.1">
    <property type="nucleotide sequence ID" value="NZ_JACYHB010000016.1"/>
</dbReference>
<name>A0A927J2D7_9MICO</name>
<keyword evidence="5" id="KW-1185">Reference proteome</keyword>
<dbReference type="AlphaFoldDB" id="A0A927J2D7"/>
<dbReference type="Proteomes" id="UP000610846">
    <property type="component" value="Unassembled WGS sequence"/>
</dbReference>
<keyword evidence="1" id="KW-0597">Phosphoprotein</keyword>
<dbReference type="InterPro" id="IPR008984">
    <property type="entry name" value="SMAD_FHA_dom_sf"/>
</dbReference>
<dbReference type="Pfam" id="PF00498">
    <property type="entry name" value="FHA"/>
    <property type="match status" value="1"/>
</dbReference>
<dbReference type="PROSITE" id="PS50006">
    <property type="entry name" value="FHA_DOMAIN"/>
    <property type="match status" value="1"/>
</dbReference>
<organism evidence="4 5">
    <name type="scientific">Cellulosimicrobium arenosum</name>
    <dbReference type="NCBI Taxonomy" id="2708133"/>
    <lineage>
        <taxon>Bacteria</taxon>
        <taxon>Bacillati</taxon>
        <taxon>Actinomycetota</taxon>
        <taxon>Actinomycetes</taxon>
        <taxon>Micrococcales</taxon>
        <taxon>Promicromonosporaceae</taxon>
        <taxon>Cellulosimicrobium</taxon>
    </lineage>
</organism>
<feature type="region of interest" description="Disordered" evidence="2">
    <location>
        <begin position="369"/>
        <end position="400"/>
    </location>
</feature>
<evidence type="ECO:0000313" key="5">
    <source>
        <dbReference type="Proteomes" id="UP000610846"/>
    </source>
</evidence>
<comment type="caution">
    <text evidence="4">The sequence shown here is derived from an EMBL/GenBank/DDBJ whole genome shotgun (WGS) entry which is preliminary data.</text>
</comment>
<feature type="compositionally biased region" description="Pro residues" evidence="2">
    <location>
        <begin position="158"/>
        <end position="185"/>
    </location>
</feature>
<proteinExistence type="predicted"/>
<evidence type="ECO:0000256" key="2">
    <source>
        <dbReference type="SAM" id="MobiDB-lite"/>
    </source>
</evidence>
<feature type="compositionally biased region" description="Low complexity" evidence="2">
    <location>
        <begin position="208"/>
        <end position="218"/>
    </location>
</feature>
<feature type="compositionally biased region" description="Low complexity" evidence="2">
    <location>
        <begin position="288"/>
        <end position="301"/>
    </location>
</feature>
<feature type="domain" description="FHA" evidence="3">
    <location>
        <begin position="466"/>
        <end position="522"/>
    </location>
</feature>
<dbReference type="Gene3D" id="2.60.200.20">
    <property type="match status" value="1"/>
</dbReference>
<protein>
    <submittedName>
        <fullName evidence="4">FHA domain-containing protein</fullName>
    </submittedName>
</protein>